<proteinExistence type="predicted"/>
<reference evidence="2" key="1">
    <citation type="submission" date="2018-10" db="EMBL/GenBank/DDBJ databases">
        <title>Effector identification in a new, highly contiguous assembly of the strawberry crown rot pathogen Phytophthora cactorum.</title>
        <authorList>
            <person name="Armitage A.D."/>
            <person name="Nellist C.F."/>
            <person name="Bates H."/>
            <person name="Vickerstaff R.J."/>
            <person name="Harrison R.J."/>
        </authorList>
    </citation>
    <scope>NUCLEOTIDE SEQUENCE</scope>
    <source>
        <strain evidence="2">15-7</strain>
    </source>
</reference>
<protein>
    <recommendedName>
        <fullName evidence="4">BZIP domain-containing protein</fullName>
    </recommendedName>
</protein>
<evidence type="ECO:0008006" key="4">
    <source>
        <dbReference type="Google" id="ProtNLM"/>
    </source>
</evidence>
<evidence type="ECO:0000256" key="1">
    <source>
        <dbReference type="SAM" id="Coils"/>
    </source>
</evidence>
<gene>
    <name evidence="2" type="ORF">PC113_g13113</name>
</gene>
<dbReference type="Proteomes" id="UP000735874">
    <property type="component" value="Unassembled WGS sequence"/>
</dbReference>
<comment type="caution">
    <text evidence="2">The sequence shown here is derived from an EMBL/GenBank/DDBJ whole genome shotgun (WGS) entry which is preliminary data.</text>
</comment>
<organism evidence="2 3">
    <name type="scientific">Phytophthora cactorum</name>
    <dbReference type="NCBI Taxonomy" id="29920"/>
    <lineage>
        <taxon>Eukaryota</taxon>
        <taxon>Sar</taxon>
        <taxon>Stramenopiles</taxon>
        <taxon>Oomycota</taxon>
        <taxon>Peronosporomycetes</taxon>
        <taxon>Peronosporales</taxon>
        <taxon>Peronosporaceae</taxon>
        <taxon>Phytophthora</taxon>
    </lineage>
</organism>
<evidence type="ECO:0000313" key="3">
    <source>
        <dbReference type="Proteomes" id="UP000735874"/>
    </source>
</evidence>
<sequence length="107" mass="12843">MQKASRRYRKRKKEAARQQKTQIQELQAELVRLQDIEAQTQQYQQRSIESLEQELKIHKDEVTDLTEKVQDAAKEELEWSQIHVMSSQLRRLLQYHTSNITSFETDN</sequence>
<accession>A0A8T0YYC1</accession>
<name>A0A8T0YYC1_9STRA</name>
<dbReference type="EMBL" id="RCMG01000415">
    <property type="protein sequence ID" value="KAG2854646.1"/>
    <property type="molecule type" value="Genomic_DNA"/>
</dbReference>
<evidence type="ECO:0000313" key="2">
    <source>
        <dbReference type="EMBL" id="KAG2854646.1"/>
    </source>
</evidence>
<keyword evidence="1" id="KW-0175">Coiled coil</keyword>
<feature type="coiled-coil region" evidence="1">
    <location>
        <begin position="9"/>
        <end position="75"/>
    </location>
</feature>
<dbReference type="AlphaFoldDB" id="A0A8T0YYC1"/>
<dbReference type="VEuPathDB" id="FungiDB:PC110_g12301"/>